<gene>
    <name evidence="3" type="ordered locus">Ferp_1469</name>
</gene>
<feature type="repeat" description="TPR" evidence="1">
    <location>
        <begin position="279"/>
        <end position="312"/>
    </location>
</feature>
<dbReference type="GeneID" id="8778988"/>
<dbReference type="InterPro" id="IPR050662">
    <property type="entry name" value="Sec-metab_biosynth-thioest"/>
</dbReference>
<dbReference type="PANTHER" id="PTHR23131:SF0">
    <property type="entry name" value="ENDORIBONUCLEASE LACTB2"/>
    <property type="match status" value="1"/>
</dbReference>
<dbReference type="CDD" id="cd06262">
    <property type="entry name" value="metallo-hydrolase-like_MBL-fold"/>
    <property type="match status" value="1"/>
</dbReference>
<evidence type="ECO:0000259" key="2">
    <source>
        <dbReference type="SMART" id="SM00849"/>
    </source>
</evidence>
<protein>
    <submittedName>
        <fullName evidence="3">TPR repeat-containing protein</fullName>
    </submittedName>
</protein>
<dbReference type="RefSeq" id="WP_012965963.1">
    <property type="nucleotide sequence ID" value="NC_013849.1"/>
</dbReference>
<dbReference type="Pfam" id="PF00753">
    <property type="entry name" value="Lactamase_B"/>
    <property type="match status" value="1"/>
</dbReference>
<evidence type="ECO:0000313" key="3">
    <source>
        <dbReference type="EMBL" id="ADC65620.1"/>
    </source>
</evidence>
<dbReference type="SMART" id="SM00028">
    <property type="entry name" value="TPR"/>
    <property type="match status" value="1"/>
</dbReference>
<dbReference type="eggNOG" id="arCOG03038">
    <property type="taxonomic scope" value="Archaea"/>
</dbReference>
<dbReference type="Gene3D" id="1.25.40.10">
    <property type="entry name" value="Tetratricopeptide repeat domain"/>
    <property type="match status" value="1"/>
</dbReference>
<dbReference type="PANTHER" id="PTHR23131">
    <property type="entry name" value="ENDORIBONUCLEASE LACTB2"/>
    <property type="match status" value="1"/>
</dbReference>
<dbReference type="InterPro" id="IPR011990">
    <property type="entry name" value="TPR-like_helical_dom_sf"/>
</dbReference>
<dbReference type="InterPro" id="IPR036866">
    <property type="entry name" value="RibonucZ/Hydroxyglut_hydro"/>
</dbReference>
<organism evidence="3 4">
    <name type="scientific">Ferroglobus placidus (strain DSM 10642 / AEDII12DO)</name>
    <dbReference type="NCBI Taxonomy" id="589924"/>
    <lineage>
        <taxon>Archaea</taxon>
        <taxon>Methanobacteriati</taxon>
        <taxon>Methanobacteriota</taxon>
        <taxon>Archaeoglobi</taxon>
        <taxon>Archaeoglobales</taxon>
        <taxon>Archaeoglobaceae</taxon>
        <taxon>Ferroglobus</taxon>
    </lineage>
</organism>
<name>D3RYQ7_FERPA</name>
<dbReference type="SUPFAM" id="SSF48452">
    <property type="entry name" value="TPR-like"/>
    <property type="match status" value="1"/>
</dbReference>
<dbReference type="eggNOG" id="arCOG00504">
    <property type="taxonomic scope" value="Archaea"/>
</dbReference>
<dbReference type="PaxDb" id="589924-Ferp_1469"/>
<feature type="domain" description="Metallo-beta-lactamase" evidence="2">
    <location>
        <begin position="20"/>
        <end position="191"/>
    </location>
</feature>
<dbReference type="SUPFAM" id="SSF56281">
    <property type="entry name" value="Metallo-hydrolase/oxidoreductase"/>
    <property type="match status" value="1"/>
</dbReference>
<sequence length="345" mass="38811">MWEEVEGFKHLLFLEGYGFSSNIYALRRSSIALIDVGNDYTAFFEFKEEVGEISEIDQIFLTHSHNDHTLGLLELFRAYKDFDNVEIFVHELMKDAIEKRAKTFGKKVKVVGVRGGENINFGGEEAIILKTPGHTIDSLSLYLKEKQALFSGDAVVMNPVIDESLGGRLIDYVISLRHLRKVEISAIFPGHGYYALKGAKDILDKAYLKAISFLDPDKPLKDVAKKALALGMVEEAEYALEKQLEFEFDEEALFGLASIKADKGELEVVKGLLKNYDTFETYHIIGVAAMKAGKFDEAANYLKKALEIKEDKSIKLLLATALYEDGKVEEAMKIEEFKSILSKIK</sequence>
<dbReference type="AlphaFoldDB" id="D3RYQ7"/>
<dbReference type="InterPro" id="IPR019734">
    <property type="entry name" value="TPR_rpt"/>
</dbReference>
<evidence type="ECO:0000256" key="1">
    <source>
        <dbReference type="PROSITE-ProRule" id="PRU00339"/>
    </source>
</evidence>
<proteinExistence type="predicted"/>
<dbReference type="PROSITE" id="PS50005">
    <property type="entry name" value="TPR"/>
    <property type="match status" value="1"/>
</dbReference>
<keyword evidence="4" id="KW-1185">Reference proteome</keyword>
<dbReference type="EMBL" id="CP001899">
    <property type="protein sequence ID" value="ADC65620.1"/>
    <property type="molecule type" value="Genomic_DNA"/>
</dbReference>
<keyword evidence="1" id="KW-0802">TPR repeat</keyword>
<dbReference type="STRING" id="589924.Ferp_1469"/>
<dbReference type="Proteomes" id="UP000002613">
    <property type="component" value="Chromosome"/>
</dbReference>
<dbReference type="KEGG" id="fpl:Ferp_1469"/>
<evidence type="ECO:0000313" key="4">
    <source>
        <dbReference type="Proteomes" id="UP000002613"/>
    </source>
</evidence>
<dbReference type="Pfam" id="PF14559">
    <property type="entry name" value="TPR_19"/>
    <property type="match status" value="1"/>
</dbReference>
<accession>D3RYQ7</accession>
<dbReference type="InterPro" id="IPR001279">
    <property type="entry name" value="Metallo-B-lactamas"/>
</dbReference>
<dbReference type="HOGENOM" id="CLU_768601_0_0_2"/>
<dbReference type="SMART" id="SM00849">
    <property type="entry name" value="Lactamase_B"/>
    <property type="match status" value="1"/>
</dbReference>
<dbReference type="Gene3D" id="3.60.15.10">
    <property type="entry name" value="Ribonuclease Z/Hydroxyacylglutathione hydrolase-like"/>
    <property type="match status" value="1"/>
</dbReference>
<reference evidence="4" key="1">
    <citation type="submission" date="2010-02" db="EMBL/GenBank/DDBJ databases">
        <title>Complete sequence of Ferroglobus placidus DSM 10642.</title>
        <authorList>
            <consortium name="US DOE Joint Genome Institute"/>
            <person name="Lucas S."/>
            <person name="Copeland A."/>
            <person name="Lapidus A."/>
            <person name="Cheng J.-F."/>
            <person name="Bruce D."/>
            <person name="Goodwin L."/>
            <person name="Pitluck S."/>
            <person name="Saunders E."/>
            <person name="Brettin T."/>
            <person name="Detter J.C."/>
            <person name="Han C."/>
            <person name="Tapia R."/>
            <person name="Larimer F."/>
            <person name="Land M."/>
            <person name="Hauser L."/>
            <person name="Kyrpides N."/>
            <person name="Ivanova N."/>
            <person name="Holmes D."/>
            <person name="Lovley D."/>
            <person name="Kyrpides N."/>
            <person name="Anderson I.J."/>
            <person name="Woyke T."/>
        </authorList>
    </citation>
    <scope>NUCLEOTIDE SEQUENCE [LARGE SCALE GENOMIC DNA]</scope>
    <source>
        <strain evidence="4">DSM 10642 / AEDII12DO</strain>
    </source>
</reference>
<reference evidence="3 4" key="2">
    <citation type="journal article" date="2011" name="Stand. Genomic Sci.">
        <title>Complete genome sequence of Ferroglobus placidus AEDII12DO.</title>
        <authorList>
            <person name="Anderson I."/>
            <person name="Risso C."/>
            <person name="Holmes D."/>
            <person name="Lucas S."/>
            <person name="Copeland A."/>
            <person name="Lapidus A."/>
            <person name="Cheng J.F."/>
            <person name="Bruce D."/>
            <person name="Goodwin L."/>
            <person name="Pitluck S."/>
            <person name="Saunders E."/>
            <person name="Brettin T."/>
            <person name="Detter J.C."/>
            <person name="Han C."/>
            <person name="Tapia R."/>
            <person name="Larimer F."/>
            <person name="Land M."/>
            <person name="Hauser L."/>
            <person name="Woyke T."/>
            <person name="Lovley D."/>
            <person name="Kyrpides N."/>
            <person name="Ivanova N."/>
        </authorList>
    </citation>
    <scope>NUCLEOTIDE SEQUENCE [LARGE SCALE GENOMIC DNA]</scope>
    <source>
        <strain evidence="4">DSM 10642 / AEDII12DO</strain>
    </source>
</reference>